<feature type="compositionally biased region" description="Basic residues" evidence="1">
    <location>
        <begin position="125"/>
        <end position="138"/>
    </location>
</feature>
<feature type="compositionally biased region" description="Basic and acidic residues" evidence="1">
    <location>
        <begin position="140"/>
        <end position="152"/>
    </location>
</feature>
<evidence type="ECO:0000313" key="2">
    <source>
        <dbReference type="EMBL" id="CAG9119941.1"/>
    </source>
</evidence>
<organism evidence="2 3">
    <name type="scientific">Plutella xylostella</name>
    <name type="common">Diamondback moth</name>
    <name type="synonym">Plutella maculipennis</name>
    <dbReference type="NCBI Taxonomy" id="51655"/>
    <lineage>
        <taxon>Eukaryota</taxon>
        <taxon>Metazoa</taxon>
        <taxon>Ecdysozoa</taxon>
        <taxon>Arthropoda</taxon>
        <taxon>Hexapoda</taxon>
        <taxon>Insecta</taxon>
        <taxon>Pterygota</taxon>
        <taxon>Neoptera</taxon>
        <taxon>Endopterygota</taxon>
        <taxon>Lepidoptera</taxon>
        <taxon>Glossata</taxon>
        <taxon>Ditrysia</taxon>
        <taxon>Yponomeutoidea</taxon>
        <taxon>Plutellidae</taxon>
        <taxon>Plutella</taxon>
    </lineage>
</organism>
<evidence type="ECO:0000313" key="3">
    <source>
        <dbReference type="Proteomes" id="UP000653454"/>
    </source>
</evidence>
<feature type="region of interest" description="Disordered" evidence="1">
    <location>
        <begin position="123"/>
        <end position="161"/>
    </location>
</feature>
<proteinExistence type="predicted"/>
<comment type="caution">
    <text evidence="2">The sequence shown here is derived from an EMBL/GenBank/DDBJ whole genome shotgun (WGS) entry which is preliminary data.</text>
</comment>
<dbReference type="InterPro" id="IPR038378">
    <property type="entry name" value="MHB_sf"/>
</dbReference>
<dbReference type="Proteomes" id="UP000653454">
    <property type="component" value="Unassembled WGS sequence"/>
</dbReference>
<dbReference type="EMBL" id="CAJHNJ030000023">
    <property type="protein sequence ID" value="CAG9119941.1"/>
    <property type="molecule type" value="Genomic_DNA"/>
</dbReference>
<name>A0A8S4EV05_PLUXY</name>
<sequence>MELDVKVEAEAEADAGMQLQCNGQKQGKPFITCKIEPEDDPVTVITDDDKDAIPLLGCDDKAVISGPSQNIMDVCFVKEETVINPGNPSGHSDVCVPVVQDINDVHNPNTITPDTDGLLIERIKTTKSGRPTKRKLGRPKTSDKSRAEQQREARKRYKQAHPEVVRNAQKRYAAKHPEVNRAAVKRYTERHPEVHRAAAKRYAEKHPEVKRAAAKRYAAKHPEVHRAAAKRYAAKHPEVNRAASKRYADKVKDKVKNEMLLFNQYGVQDLQETFWVDVPEELEITYEQNDPLQCL</sequence>
<accession>A0A8S4EV05</accession>
<protein>
    <submittedName>
        <fullName evidence="2">(diamondback moth) hypothetical protein</fullName>
    </submittedName>
</protein>
<reference evidence="2" key="1">
    <citation type="submission" date="2020-11" db="EMBL/GenBank/DDBJ databases">
        <authorList>
            <person name="Whiteford S."/>
        </authorList>
    </citation>
    <scope>NUCLEOTIDE SEQUENCE</scope>
</reference>
<keyword evidence="3" id="KW-1185">Reference proteome</keyword>
<dbReference type="AlphaFoldDB" id="A0A8S4EV05"/>
<evidence type="ECO:0000256" key="1">
    <source>
        <dbReference type="SAM" id="MobiDB-lite"/>
    </source>
</evidence>
<dbReference type="Gene3D" id="1.20.20.20">
    <property type="entry name" value="Haemophore, haem-binding domain"/>
    <property type="match status" value="1"/>
</dbReference>
<gene>
    <name evidence="2" type="ORF">PLXY2_LOCUS6953</name>
</gene>